<organism evidence="3 4">
    <name type="scientific">Cellulomonas terrae</name>
    <dbReference type="NCBI Taxonomy" id="311234"/>
    <lineage>
        <taxon>Bacteria</taxon>
        <taxon>Bacillati</taxon>
        <taxon>Actinomycetota</taxon>
        <taxon>Actinomycetes</taxon>
        <taxon>Micrococcales</taxon>
        <taxon>Cellulomonadaceae</taxon>
        <taxon>Cellulomonas</taxon>
    </lineage>
</organism>
<comment type="caution">
    <text evidence="3">The sequence shown here is derived from an EMBL/GenBank/DDBJ whole genome shotgun (WGS) entry which is preliminary data.</text>
</comment>
<feature type="region of interest" description="Disordered" evidence="1">
    <location>
        <begin position="24"/>
        <end position="56"/>
    </location>
</feature>
<keyword evidence="2" id="KW-0732">Signal</keyword>
<feature type="signal peptide" evidence="2">
    <location>
        <begin position="1"/>
        <end position="25"/>
    </location>
</feature>
<dbReference type="AlphaFoldDB" id="A0A511JLP9"/>
<dbReference type="Proteomes" id="UP000321049">
    <property type="component" value="Unassembled WGS sequence"/>
</dbReference>
<reference evidence="3 4" key="1">
    <citation type="submission" date="2019-07" db="EMBL/GenBank/DDBJ databases">
        <title>Whole genome shotgun sequence of Cellulomonas terrae NBRC 100819.</title>
        <authorList>
            <person name="Hosoyama A."/>
            <person name="Uohara A."/>
            <person name="Ohji S."/>
            <person name="Ichikawa N."/>
        </authorList>
    </citation>
    <scope>NUCLEOTIDE SEQUENCE [LARGE SCALE GENOMIC DNA]</scope>
    <source>
        <strain evidence="3 4">NBRC 100819</strain>
    </source>
</reference>
<feature type="chain" id="PRO_5022067054" description="Lipoprotein" evidence="2">
    <location>
        <begin position="26"/>
        <end position="201"/>
    </location>
</feature>
<feature type="compositionally biased region" description="Low complexity" evidence="1">
    <location>
        <begin position="24"/>
        <end position="48"/>
    </location>
</feature>
<evidence type="ECO:0000256" key="2">
    <source>
        <dbReference type="SAM" id="SignalP"/>
    </source>
</evidence>
<sequence length="201" mass="21107">MGRVNVVVVSAACALLLAGCTSAPAGSPGPTASPTTSETAAPAPTPTDEGADDLSDPELGIVFEDVPELDGDAADVHNWIATYSTEYWRTMTTNEVSPAFDLIGSADVQATMQGIVDQNVSSQVDIAGVFHARVGDVVVEGDTARGTVCDDYRDVTFTDPNGTYTPDDVGFGEPRHKTLTLTRVPDEDRWLVLTSVVEGTC</sequence>
<protein>
    <recommendedName>
        <fullName evidence="5">Lipoprotein</fullName>
    </recommendedName>
</protein>
<evidence type="ECO:0000313" key="3">
    <source>
        <dbReference type="EMBL" id="GEL98886.1"/>
    </source>
</evidence>
<dbReference type="RefSeq" id="WP_146846457.1">
    <property type="nucleotide sequence ID" value="NZ_BJWH01000012.1"/>
</dbReference>
<dbReference type="OrthoDB" id="4829088at2"/>
<keyword evidence="4" id="KW-1185">Reference proteome</keyword>
<evidence type="ECO:0008006" key="5">
    <source>
        <dbReference type="Google" id="ProtNLM"/>
    </source>
</evidence>
<accession>A0A511JLP9</accession>
<proteinExistence type="predicted"/>
<dbReference type="PROSITE" id="PS51257">
    <property type="entry name" value="PROKAR_LIPOPROTEIN"/>
    <property type="match status" value="1"/>
</dbReference>
<gene>
    <name evidence="3" type="ORF">CTE05_24330</name>
</gene>
<evidence type="ECO:0000313" key="4">
    <source>
        <dbReference type="Proteomes" id="UP000321049"/>
    </source>
</evidence>
<evidence type="ECO:0000256" key="1">
    <source>
        <dbReference type="SAM" id="MobiDB-lite"/>
    </source>
</evidence>
<dbReference type="EMBL" id="BJWH01000012">
    <property type="protein sequence ID" value="GEL98886.1"/>
    <property type="molecule type" value="Genomic_DNA"/>
</dbReference>
<name>A0A511JLP9_9CELL</name>